<accession>A0A366M033</accession>
<proteinExistence type="predicted"/>
<dbReference type="SUPFAM" id="SSF56601">
    <property type="entry name" value="beta-lactamase/transpeptidase-like"/>
    <property type="match status" value="1"/>
</dbReference>
<reference evidence="3 4" key="1">
    <citation type="submission" date="2018-06" db="EMBL/GenBank/DDBJ databases">
        <title>Sphaerisporangium craniellae sp. nov., isolated from a marine sponge in the South China Sea.</title>
        <authorList>
            <person name="Li L."/>
        </authorList>
    </citation>
    <scope>NUCLEOTIDE SEQUENCE [LARGE SCALE GENOMIC DNA]</scope>
    <source>
        <strain evidence="3 4">LHW63015</strain>
    </source>
</reference>
<keyword evidence="1 3" id="KW-0378">Hydrolase</keyword>
<dbReference type="PANTHER" id="PTHR43283">
    <property type="entry name" value="BETA-LACTAMASE-RELATED"/>
    <property type="match status" value="1"/>
</dbReference>
<gene>
    <name evidence="3" type="ORF">DP939_14405</name>
</gene>
<sequence length="403" mass="42946">MTSAEAHPSRRVALGLLGAVPLTAGGAAAFAEPAAAEEAAYAPGDVRPGGAYDRFLKKLADQDGFSGTVLIKHHDRTVLSRSYGMADKERGIPNRAGTVFNLASASKPFTALSILQLVQAKRLKVTDRIGDHLDGYPAETARHVMIHHLLTHTSGLESDVPLPNRITNSVQEERALREMVHRAAKPMFTPGGDHAYSSVGMSILGEIVEKVSGESFHEYVAGNVFRRAGMTDSAYYTRPDWLNDERIAHPYMWQEDGTRVDAVRNLDKGAVLNGGKGTNAARAWIGSGGGGGFSSAPDLAAFARALLGGRLLDPGMTELFLSPKYPTVPPGGGERPGQGFSVYGVVASLIDGRFLAGHGGGIGGGNTNWTIYRDRGWLGIILCNYDLDVQSIISRERAAILGI</sequence>
<feature type="domain" description="Beta-lactamase-related" evidence="2">
    <location>
        <begin position="53"/>
        <end position="388"/>
    </location>
</feature>
<organism evidence="3 4">
    <name type="scientific">Spongiactinospora rosea</name>
    <dbReference type="NCBI Taxonomy" id="2248750"/>
    <lineage>
        <taxon>Bacteria</taxon>
        <taxon>Bacillati</taxon>
        <taxon>Actinomycetota</taxon>
        <taxon>Actinomycetes</taxon>
        <taxon>Streptosporangiales</taxon>
        <taxon>Streptosporangiaceae</taxon>
        <taxon>Spongiactinospora</taxon>
    </lineage>
</organism>
<comment type="caution">
    <text evidence="3">The sequence shown here is derived from an EMBL/GenBank/DDBJ whole genome shotgun (WGS) entry which is preliminary data.</text>
</comment>
<dbReference type="PROSITE" id="PS51318">
    <property type="entry name" value="TAT"/>
    <property type="match status" value="1"/>
</dbReference>
<evidence type="ECO:0000313" key="4">
    <source>
        <dbReference type="Proteomes" id="UP000253303"/>
    </source>
</evidence>
<dbReference type="Pfam" id="PF00144">
    <property type="entry name" value="Beta-lactamase"/>
    <property type="match status" value="1"/>
</dbReference>
<dbReference type="RefSeq" id="WP_113981204.1">
    <property type="nucleotide sequence ID" value="NZ_QMEY01000005.1"/>
</dbReference>
<dbReference type="OrthoDB" id="3863176at2"/>
<dbReference type="InterPro" id="IPR001466">
    <property type="entry name" value="Beta-lactam-related"/>
</dbReference>
<dbReference type="GO" id="GO:0016787">
    <property type="term" value="F:hydrolase activity"/>
    <property type="evidence" value="ECO:0007669"/>
    <property type="project" value="UniProtKB-KW"/>
</dbReference>
<evidence type="ECO:0000256" key="1">
    <source>
        <dbReference type="ARBA" id="ARBA00022801"/>
    </source>
</evidence>
<keyword evidence="4" id="KW-1185">Reference proteome</keyword>
<evidence type="ECO:0000259" key="2">
    <source>
        <dbReference type="Pfam" id="PF00144"/>
    </source>
</evidence>
<dbReference type="PANTHER" id="PTHR43283:SF11">
    <property type="entry name" value="BETA-LACTAMASE-RELATED DOMAIN-CONTAINING PROTEIN"/>
    <property type="match status" value="1"/>
</dbReference>
<dbReference type="AlphaFoldDB" id="A0A366M033"/>
<dbReference type="InterPro" id="IPR006311">
    <property type="entry name" value="TAT_signal"/>
</dbReference>
<dbReference type="EMBL" id="QMEY01000005">
    <property type="protein sequence ID" value="RBQ19143.1"/>
    <property type="molecule type" value="Genomic_DNA"/>
</dbReference>
<dbReference type="InterPro" id="IPR012338">
    <property type="entry name" value="Beta-lactam/transpept-like"/>
</dbReference>
<evidence type="ECO:0000313" key="3">
    <source>
        <dbReference type="EMBL" id="RBQ19143.1"/>
    </source>
</evidence>
<dbReference type="Proteomes" id="UP000253303">
    <property type="component" value="Unassembled WGS sequence"/>
</dbReference>
<dbReference type="InterPro" id="IPR050789">
    <property type="entry name" value="Diverse_Enzym_Activities"/>
</dbReference>
<protein>
    <submittedName>
        <fullName evidence="3">Serine hydrolase</fullName>
    </submittedName>
</protein>
<dbReference type="Gene3D" id="3.40.710.10">
    <property type="entry name" value="DD-peptidase/beta-lactamase superfamily"/>
    <property type="match status" value="1"/>
</dbReference>
<name>A0A366M033_9ACTN</name>